<gene>
    <name evidence="6" type="ORF">K431DRAFT_289006</name>
</gene>
<dbReference type="SUPFAM" id="SSF47095">
    <property type="entry name" value="HMG-box"/>
    <property type="match status" value="1"/>
</dbReference>
<evidence type="ECO:0000256" key="1">
    <source>
        <dbReference type="ARBA" id="ARBA00023125"/>
    </source>
</evidence>
<dbReference type="GO" id="GO:0005634">
    <property type="term" value="C:nucleus"/>
    <property type="evidence" value="ECO:0007669"/>
    <property type="project" value="UniProtKB-UniRule"/>
</dbReference>
<name>A0A9P4Q2N7_9PEZI</name>
<feature type="compositionally biased region" description="Basic and acidic residues" evidence="4">
    <location>
        <begin position="308"/>
        <end position="323"/>
    </location>
</feature>
<sequence length="353" mass="38229">MAAPKQQQVTVDVDEFVRTRDALSTAYMSLSASIDKAVKAYIEHTNVVLAGGSSLDVSYLTQPFHSLSGVASLAQNGLSGPPPSGGLAIPPPTPAPANNLDAIAAADVGIDGKRKRNYKPRDPNAPKRPLTAYFRYLQQNRKNITDEFTGDEARAPGEISRIATERWHKMSDKEKQPYQDEYRRELDKHVGEMEVYKDNGGDITDAQLKKLKETAARQMDSLHAGVSLDDELEKATDEPVKEPTPPPPPASTKKSKRASKAAATSTPKPAETFSSLDAPASRSSPDLKRKSIDGPEPESGKKKRGRKTKAEKEAEEAKAKDSSPSKPADSDAVEASGKKKKEASRRRKKGGDS</sequence>
<feature type="compositionally biased region" description="Low complexity" evidence="4">
    <location>
        <begin position="260"/>
        <end position="270"/>
    </location>
</feature>
<evidence type="ECO:0000256" key="3">
    <source>
        <dbReference type="PROSITE-ProRule" id="PRU00267"/>
    </source>
</evidence>
<feature type="region of interest" description="Disordered" evidence="4">
    <location>
        <begin position="220"/>
        <end position="353"/>
    </location>
</feature>
<dbReference type="OrthoDB" id="5550281at2759"/>
<organism evidence="6 7">
    <name type="scientific">Polychaeton citri CBS 116435</name>
    <dbReference type="NCBI Taxonomy" id="1314669"/>
    <lineage>
        <taxon>Eukaryota</taxon>
        <taxon>Fungi</taxon>
        <taxon>Dikarya</taxon>
        <taxon>Ascomycota</taxon>
        <taxon>Pezizomycotina</taxon>
        <taxon>Dothideomycetes</taxon>
        <taxon>Dothideomycetidae</taxon>
        <taxon>Capnodiales</taxon>
        <taxon>Capnodiaceae</taxon>
        <taxon>Polychaeton</taxon>
    </lineage>
</organism>
<accession>A0A9P4Q2N7</accession>
<reference evidence="6" key="1">
    <citation type="journal article" date="2020" name="Stud. Mycol.">
        <title>101 Dothideomycetes genomes: a test case for predicting lifestyles and emergence of pathogens.</title>
        <authorList>
            <person name="Haridas S."/>
            <person name="Albert R."/>
            <person name="Binder M."/>
            <person name="Bloem J."/>
            <person name="Labutti K."/>
            <person name="Salamov A."/>
            <person name="Andreopoulos B."/>
            <person name="Baker S."/>
            <person name="Barry K."/>
            <person name="Bills G."/>
            <person name="Bluhm B."/>
            <person name="Cannon C."/>
            <person name="Castanera R."/>
            <person name="Culley D."/>
            <person name="Daum C."/>
            <person name="Ezra D."/>
            <person name="Gonzalez J."/>
            <person name="Henrissat B."/>
            <person name="Kuo A."/>
            <person name="Liang C."/>
            <person name="Lipzen A."/>
            <person name="Lutzoni F."/>
            <person name="Magnuson J."/>
            <person name="Mondo S."/>
            <person name="Nolan M."/>
            <person name="Ohm R."/>
            <person name="Pangilinan J."/>
            <person name="Park H.-J."/>
            <person name="Ramirez L."/>
            <person name="Alfaro M."/>
            <person name="Sun H."/>
            <person name="Tritt A."/>
            <person name="Yoshinaga Y."/>
            <person name="Zwiers L.-H."/>
            <person name="Turgeon B."/>
            <person name="Goodwin S."/>
            <person name="Spatafora J."/>
            <person name="Crous P."/>
            <person name="Grigoriev I."/>
        </authorList>
    </citation>
    <scope>NUCLEOTIDE SEQUENCE</scope>
    <source>
        <strain evidence="6">CBS 116435</strain>
    </source>
</reference>
<dbReference type="GO" id="GO:0003677">
    <property type="term" value="F:DNA binding"/>
    <property type="evidence" value="ECO:0007669"/>
    <property type="project" value="UniProtKB-UniRule"/>
</dbReference>
<keyword evidence="7" id="KW-1185">Reference proteome</keyword>
<evidence type="ECO:0000256" key="2">
    <source>
        <dbReference type="ARBA" id="ARBA00023242"/>
    </source>
</evidence>
<feature type="compositionally biased region" description="Basic residues" evidence="4">
    <location>
        <begin position="338"/>
        <end position="353"/>
    </location>
</feature>
<keyword evidence="1 3" id="KW-0238">DNA-binding</keyword>
<dbReference type="PANTHER" id="PTHR46040:SF3">
    <property type="entry name" value="HIGH MOBILITY GROUP PROTEIN 2"/>
    <property type="match status" value="1"/>
</dbReference>
<dbReference type="SMART" id="SM00398">
    <property type="entry name" value="HMG"/>
    <property type="match status" value="1"/>
</dbReference>
<dbReference type="AlphaFoldDB" id="A0A9P4Q2N7"/>
<dbReference type="Gene3D" id="1.10.30.10">
    <property type="entry name" value="High mobility group box domain"/>
    <property type="match status" value="1"/>
</dbReference>
<dbReference type="Proteomes" id="UP000799441">
    <property type="component" value="Unassembled WGS sequence"/>
</dbReference>
<dbReference type="InterPro" id="IPR051965">
    <property type="entry name" value="ChromReg_NeuronalGeneExpr"/>
</dbReference>
<evidence type="ECO:0000313" key="6">
    <source>
        <dbReference type="EMBL" id="KAF2716932.1"/>
    </source>
</evidence>
<evidence type="ECO:0000256" key="4">
    <source>
        <dbReference type="SAM" id="MobiDB-lite"/>
    </source>
</evidence>
<dbReference type="PANTHER" id="PTHR46040">
    <property type="entry name" value="HIGH MOBILITY GROUP PROTEIN 2"/>
    <property type="match status" value="1"/>
</dbReference>
<protein>
    <recommendedName>
        <fullName evidence="5">HMG box domain-containing protein</fullName>
    </recommendedName>
</protein>
<proteinExistence type="predicted"/>
<dbReference type="PROSITE" id="PS50118">
    <property type="entry name" value="HMG_BOX_2"/>
    <property type="match status" value="1"/>
</dbReference>
<dbReference type="EMBL" id="MU003857">
    <property type="protein sequence ID" value="KAF2716932.1"/>
    <property type="molecule type" value="Genomic_DNA"/>
</dbReference>
<dbReference type="InterPro" id="IPR036910">
    <property type="entry name" value="HMG_box_dom_sf"/>
</dbReference>
<dbReference type="Pfam" id="PF00505">
    <property type="entry name" value="HMG_box"/>
    <property type="match status" value="1"/>
</dbReference>
<dbReference type="GO" id="GO:0010468">
    <property type="term" value="P:regulation of gene expression"/>
    <property type="evidence" value="ECO:0007669"/>
    <property type="project" value="TreeGrafter"/>
</dbReference>
<comment type="caution">
    <text evidence="6">The sequence shown here is derived from an EMBL/GenBank/DDBJ whole genome shotgun (WGS) entry which is preliminary data.</text>
</comment>
<evidence type="ECO:0000259" key="5">
    <source>
        <dbReference type="PROSITE" id="PS50118"/>
    </source>
</evidence>
<dbReference type="InterPro" id="IPR009071">
    <property type="entry name" value="HMG_box_dom"/>
</dbReference>
<feature type="domain" description="HMG box" evidence="5">
    <location>
        <begin position="126"/>
        <end position="197"/>
    </location>
</feature>
<keyword evidence="2 3" id="KW-0539">Nucleus</keyword>
<evidence type="ECO:0000313" key="7">
    <source>
        <dbReference type="Proteomes" id="UP000799441"/>
    </source>
</evidence>
<feature type="DNA-binding region" description="HMG box" evidence="3">
    <location>
        <begin position="126"/>
        <end position="197"/>
    </location>
</feature>